<comment type="similarity">
    <text evidence="1">Belongs to the sulfotransferase 1 family.</text>
</comment>
<proteinExistence type="inferred from homology"/>
<reference evidence="4 5" key="1">
    <citation type="submission" date="2020-01" db="EMBL/GenBank/DDBJ databases">
        <authorList>
            <person name="Chen J."/>
            <person name="Zhu S."/>
            <person name="Yang J."/>
        </authorList>
    </citation>
    <scope>NUCLEOTIDE SEQUENCE [LARGE SCALE GENOMIC DNA]</scope>
    <source>
        <strain evidence="4 5">345S023</strain>
    </source>
</reference>
<protein>
    <recommendedName>
        <fullName evidence="3">Sulfotransferase domain-containing protein</fullName>
    </recommendedName>
</protein>
<dbReference type="GO" id="GO:0008146">
    <property type="term" value="F:sulfotransferase activity"/>
    <property type="evidence" value="ECO:0007669"/>
    <property type="project" value="InterPro"/>
</dbReference>
<evidence type="ECO:0000313" key="4">
    <source>
        <dbReference type="EMBL" id="NDV91704.1"/>
    </source>
</evidence>
<dbReference type="InterPro" id="IPR000863">
    <property type="entry name" value="Sulfotransferase_dom"/>
</dbReference>
<accession>A0A7X5LLV1</accession>
<organism evidence="4 5">
    <name type="scientific">Alteromonas profundi</name>
    <dbReference type="NCBI Taxonomy" id="2696062"/>
    <lineage>
        <taxon>Bacteria</taxon>
        <taxon>Pseudomonadati</taxon>
        <taxon>Pseudomonadota</taxon>
        <taxon>Gammaproteobacteria</taxon>
        <taxon>Alteromonadales</taxon>
        <taxon>Alteromonadaceae</taxon>
        <taxon>Alteromonas/Salinimonas group</taxon>
        <taxon>Alteromonas</taxon>
    </lineage>
</organism>
<keyword evidence="2" id="KW-0808">Transferase</keyword>
<dbReference type="PANTHER" id="PTHR11783">
    <property type="entry name" value="SULFOTRANSFERASE SULT"/>
    <property type="match status" value="1"/>
</dbReference>
<name>A0A7X5LLV1_9ALTE</name>
<dbReference type="Pfam" id="PF00685">
    <property type="entry name" value="Sulfotransfer_1"/>
    <property type="match status" value="1"/>
</dbReference>
<dbReference type="SUPFAM" id="SSF52540">
    <property type="entry name" value="P-loop containing nucleoside triphosphate hydrolases"/>
    <property type="match status" value="1"/>
</dbReference>
<dbReference type="Proteomes" id="UP000470213">
    <property type="component" value="Unassembled WGS sequence"/>
</dbReference>
<gene>
    <name evidence="4" type="ORF">GTH32_10965</name>
</gene>
<dbReference type="Gene3D" id="3.40.50.300">
    <property type="entry name" value="P-loop containing nucleotide triphosphate hydrolases"/>
    <property type="match status" value="1"/>
</dbReference>
<evidence type="ECO:0000313" key="5">
    <source>
        <dbReference type="Proteomes" id="UP000470213"/>
    </source>
</evidence>
<keyword evidence="5" id="KW-1185">Reference proteome</keyword>
<dbReference type="AlphaFoldDB" id="A0A7X5LLV1"/>
<sequence>MKEINRCGVYSFPKSGNTWMREILRAAFGDTGDTSVSIPDIYEKGINGNPLRADDGRIWSIYKSHSKNEVTKYRDEDFENDFIIYIVRNPYDVFCSQLNYLLRGFERNRGGILVSTSDVDTAKSQGMIPDLFSAFCVYGTLDPYFRDSGNYIENVSNWIKVKNENPDRVLFVKYEDMIQDFEAALTPVFTKLGLDSNKALAAKNLAEQRTNDGGKFFWKKKVNTYKEYLSDDDVLKFKRYHGAVMEELGY</sequence>
<dbReference type="RefSeq" id="WP_163085689.1">
    <property type="nucleotide sequence ID" value="NZ_JAAAWN010000013.1"/>
</dbReference>
<comment type="caution">
    <text evidence="4">The sequence shown here is derived from an EMBL/GenBank/DDBJ whole genome shotgun (WGS) entry which is preliminary data.</text>
</comment>
<evidence type="ECO:0000256" key="2">
    <source>
        <dbReference type="ARBA" id="ARBA00022679"/>
    </source>
</evidence>
<feature type="domain" description="Sulfotransferase" evidence="3">
    <location>
        <begin position="10"/>
        <end position="248"/>
    </location>
</feature>
<dbReference type="EMBL" id="JAAAWN010000013">
    <property type="protein sequence ID" value="NDV91704.1"/>
    <property type="molecule type" value="Genomic_DNA"/>
</dbReference>
<evidence type="ECO:0000259" key="3">
    <source>
        <dbReference type="Pfam" id="PF00685"/>
    </source>
</evidence>
<dbReference type="InterPro" id="IPR027417">
    <property type="entry name" value="P-loop_NTPase"/>
</dbReference>
<evidence type="ECO:0000256" key="1">
    <source>
        <dbReference type="ARBA" id="ARBA00005771"/>
    </source>
</evidence>